<organism evidence="1 2">
    <name type="scientific">Tulasnella calospora MUT 4182</name>
    <dbReference type="NCBI Taxonomy" id="1051891"/>
    <lineage>
        <taxon>Eukaryota</taxon>
        <taxon>Fungi</taxon>
        <taxon>Dikarya</taxon>
        <taxon>Basidiomycota</taxon>
        <taxon>Agaricomycotina</taxon>
        <taxon>Agaricomycetes</taxon>
        <taxon>Cantharellales</taxon>
        <taxon>Tulasnellaceae</taxon>
        <taxon>Tulasnella</taxon>
    </lineage>
</organism>
<gene>
    <name evidence="1" type="ORF">M407DRAFT_29101</name>
</gene>
<protein>
    <submittedName>
        <fullName evidence="1">Uncharacterized protein</fullName>
    </submittedName>
</protein>
<dbReference type="Proteomes" id="UP000054248">
    <property type="component" value="Unassembled WGS sequence"/>
</dbReference>
<keyword evidence="2" id="KW-1185">Reference proteome</keyword>
<accession>A0A0C3LIN0</accession>
<sequence length="109" mass="12499">MRDSNNLEETLRVVRHAHTALAQIYDLDLHDSRENHEYLDEPQMCTIAPVNDDPDELDNLWILREVKGIAFQAFSRDPAAIWRTGGRQGFVSPICQVGRLLSTKLLLTR</sequence>
<dbReference type="HOGENOM" id="CLU_2185883_0_0_1"/>
<evidence type="ECO:0000313" key="2">
    <source>
        <dbReference type="Proteomes" id="UP000054248"/>
    </source>
</evidence>
<reference evidence="1 2" key="1">
    <citation type="submission" date="2014-04" db="EMBL/GenBank/DDBJ databases">
        <authorList>
            <consortium name="DOE Joint Genome Institute"/>
            <person name="Kuo A."/>
            <person name="Girlanda M."/>
            <person name="Perotto S."/>
            <person name="Kohler A."/>
            <person name="Nagy L.G."/>
            <person name="Floudas D."/>
            <person name="Copeland A."/>
            <person name="Barry K.W."/>
            <person name="Cichocki N."/>
            <person name="Veneault-Fourrey C."/>
            <person name="LaButti K."/>
            <person name="Lindquist E.A."/>
            <person name="Lipzen A."/>
            <person name="Lundell T."/>
            <person name="Morin E."/>
            <person name="Murat C."/>
            <person name="Sun H."/>
            <person name="Tunlid A."/>
            <person name="Henrissat B."/>
            <person name="Grigoriev I.V."/>
            <person name="Hibbett D.S."/>
            <person name="Martin F."/>
            <person name="Nordberg H.P."/>
            <person name="Cantor M.N."/>
            <person name="Hua S.X."/>
        </authorList>
    </citation>
    <scope>NUCLEOTIDE SEQUENCE [LARGE SCALE GENOMIC DNA]</scope>
    <source>
        <strain evidence="1 2">MUT 4182</strain>
    </source>
</reference>
<reference evidence="2" key="2">
    <citation type="submission" date="2015-01" db="EMBL/GenBank/DDBJ databases">
        <title>Evolutionary Origins and Diversification of the Mycorrhizal Mutualists.</title>
        <authorList>
            <consortium name="DOE Joint Genome Institute"/>
            <consortium name="Mycorrhizal Genomics Consortium"/>
            <person name="Kohler A."/>
            <person name="Kuo A."/>
            <person name="Nagy L.G."/>
            <person name="Floudas D."/>
            <person name="Copeland A."/>
            <person name="Barry K.W."/>
            <person name="Cichocki N."/>
            <person name="Veneault-Fourrey C."/>
            <person name="LaButti K."/>
            <person name="Lindquist E.A."/>
            <person name="Lipzen A."/>
            <person name="Lundell T."/>
            <person name="Morin E."/>
            <person name="Murat C."/>
            <person name="Riley R."/>
            <person name="Ohm R."/>
            <person name="Sun H."/>
            <person name="Tunlid A."/>
            <person name="Henrissat B."/>
            <person name="Grigoriev I.V."/>
            <person name="Hibbett D.S."/>
            <person name="Martin F."/>
        </authorList>
    </citation>
    <scope>NUCLEOTIDE SEQUENCE [LARGE SCALE GENOMIC DNA]</scope>
    <source>
        <strain evidence="2">MUT 4182</strain>
    </source>
</reference>
<evidence type="ECO:0000313" key="1">
    <source>
        <dbReference type="EMBL" id="KIO21272.1"/>
    </source>
</evidence>
<dbReference type="EMBL" id="KN823143">
    <property type="protein sequence ID" value="KIO21272.1"/>
    <property type="molecule type" value="Genomic_DNA"/>
</dbReference>
<dbReference type="AlphaFoldDB" id="A0A0C3LIN0"/>
<proteinExistence type="predicted"/>
<name>A0A0C3LIN0_9AGAM</name>